<keyword evidence="4" id="KW-1185">Reference proteome</keyword>
<dbReference type="InterPro" id="IPR016098">
    <property type="entry name" value="CAP/MinC_C"/>
</dbReference>
<feature type="region of interest" description="Disordered" evidence="1">
    <location>
        <begin position="77"/>
        <end position="99"/>
    </location>
</feature>
<dbReference type="HOGENOM" id="CLU_344496_0_0_9"/>
<keyword evidence="3" id="KW-0378">Hydrolase</keyword>
<protein>
    <submittedName>
        <fullName evidence="3">Polymerase with PALM domain, HD hydrolase domain and Zn ribbon</fullName>
    </submittedName>
</protein>
<dbReference type="eggNOG" id="COG1315">
    <property type="taxonomic scope" value="Bacteria"/>
</dbReference>
<dbReference type="PANTHER" id="PTHR38032:SF1">
    <property type="entry name" value="RNA-BINDING PROTEIN KHPB N-TERMINAL DOMAIN-CONTAINING PROTEIN"/>
    <property type="match status" value="1"/>
</dbReference>
<feature type="domain" description="Flagellar Assembly Protein A N-terminal region" evidence="2">
    <location>
        <begin position="406"/>
        <end position="472"/>
    </location>
</feature>
<dbReference type="Gene3D" id="2.160.20.70">
    <property type="match status" value="1"/>
</dbReference>
<dbReference type="InterPro" id="IPR046865">
    <property type="entry name" value="FapA_b_solenoid"/>
</dbReference>
<accession>K6QCB1</accession>
<dbReference type="Pfam" id="PF20250">
    <property type="entry name" value="FapA_N"/>
    <property type="match status" value="2"/>
</dbReference>
<dbReference type="PANTHER" id="PTHR38032">
    <property type="entry name" value="POLYMERASE-RELATED"/>
    <property type="match status" value="1"/>
</dbReference>
<organism evidence="3 4">
    <name type="scientific">Thermaerobacter subterraneus DSM 13965</name>
    <dbReference type="NCBI Taxonomy" id="867903"/>
    <lineage>
        <taxon>Bacteria</taxon>
        <taxon>Bacillati</taxon>
        <taxon>Bacillota</taxon>
        <taxon>Clostridia</taxon>
        <taxon>Eubacteriales</taxon>
        <taxon>Clostridiales Family XVII. Incertae Sedis</taxon>
        <taxon>Thermaerobacter</taxon>
    </lineage>
</organism>
<dbReference type="Pfam" id="PF03961">
    <property type="entry name" value="FapA"/>
    <property type="match status" value="1"/>
</dbReference>
<feature type="region of interest" description="Disordered" evidence="1">
    <location>
        <begin position="312"/>
        <end position="345"/>
    </location>
</feature>
<feature type="region of interest" description="Disordered" evidence="1">
    <location>
        <begin position="358"/>
        <end position="403"/>
    </location>
</feature>
<feature type="region of interest" description="Disordered" evidence="1">
    <location>
        <begin position="781"/>
        <end position="821"/>
    </location>
</feature>
<dbReference type="OrthoDB" id="1279at2"/>
<dbReference type="GO" id="GO:0000902">
    <property type="term" value="P:cell morphogenesis"/>
    <property type="evidence" value="ECO:0007669"/>
    <property type="project" value="InterPro"/>
</dbReference>
<reference evidence="3" key="2">
    <citation type="submission" date="2012-10" db="EMBL/GenBank/DDBJ databases">
        <title>Improved high-quality draft of Thermaerobacter subterraneus C21, DSM 13965.</title>
        <authorList>
            <consortium name="DOE Joint Genome Institute"/>
            <person name="Eisen J."/>
            <person name="Huntemann M."/>
            <person name="Wei C.-L."/>
            <person name="Han J."/>
            <person name="Detter J.C."/>
            <person name="Han C."/>
            <person name="Tapia R."/>
            <person name="Chen A."/>
            <person name="Kyrpides N."/>
            <person name="Mavromatis K."/>
            <person name="Markowitz V."/>
            <person name="Szeto E."/>
            <person name="Ivanova N."/>
            <person name="Mikhailova N."/>
            <person name="Ovchinnikova G."/>
            <person name="Pagani I."/>
            <person name="Pati A."/>
            <person name="Goodwin L."/>
            <person name="Nordberg H.P."/>
            <person name="Cantor M.N."/>
            <person name="Hua S.X."/>
            <person name="Woyke T."/>
            <person name="Eisen J."/>
            <person name="Klenk H.-P."/>
        </authorList>
    </citation>
    <scope>NUCLEOTIDE SEQUENCE [LARGE SCALE GENOMIC DNA]</scope>
    <source>
        <strain evidence="3">DSM 13965</strain>
    </source>
</reference>
<dbReference type="RefSeq" id="WP_006904127.1">
    <property type="nucleotide sequence ID" value="NZ_JH976535.1"/>
</dbReference>
<dbReference type="Proteomes" id="UP000005710">
    <property type="component" value="Unassembled WGS sequence"/>
</dbReference>
<dbReference type="InterPro" id="IPR036145">
    <property type="entry name" value="MinC_C_sf"/>
</dbReference>
<evidence type="ECO:0000259" key="2">
    <source>
        <dbReference type="Pfam" id="PF20250"/>
    </source>
</evidence>
<evidence type="ECO:0000313" key="4">
    <source>
        <dbReference type="Proteomes" id="UP000005710"/>
    </source>
</evidence>
<dbReference type="EMBL" id="AENY02000003">
    <property type="protein sequence ID" value="EKP94121.1"/>
    <property type="molecule type" value="Genomic_DNA"/>
</dbReference>
<dbReference type="InterPro" id="IPR046866">
    <property type="entry name" value="FapA_N"/>
</dbReference>
<dbReference type="InterPro" id="IPR005646">
    <property type="entry name" value="FapA"/>
</dbReference>
<evidence type="ECO:0000313" key="3">
    <source>
        <dbReference type="EMBL" id="EKP94121.1"/>
    </source>
</evidence>
<comment type="caution">
    <text evidence="3">The sequence shown here is derived from an EMBL/GenBank/DDBJ whole genome shotgun (WGS) entry which is preliminary data.</text>
</comment>
<dbReference type="SUPFAM" id="SSF63848">
    <property type="entry name" value="Cell-division inhibitor MinC, C-terminal domain"/>
    <property type="match status" value="1"/>
</dbReference>
<feature type="domain" description="Flagellar Assembly Protein A N-terminal region" evidence="2">
    <location>
        <begin position="242"/>
        <end position="304"/>
    </location>
</feature>
<name>K6QCB1_9FIRM</name>
<gene>
    <name evidence="3" type="ORF">ThesuDRAFT_01847</name>
</gene>
<dbReference type="AlphaFoldDB" id="K6QCB1"/>
<evidence type="ECO:0000256" key="1">
    <source>
        <dbReference type="SAM" id="MobiDB-lite"/>
    </source>
</evidence>
<dbReference type="GO" id="GO:0016787">
    <property type="term" value="F:hydrolase activity"/>
    <property type="evidence" value="ECO:0007669"/>
    <property type="project" value="UniProtKB-KW"/>
</dbReference>
<dbReference type="STRING" id="867903.ThesuDRAFT_01847"/>
<reference evidence="3" key="1">
    <citation type="submission" date="2010-10" db="EMBL/GenBank/DDBJ databases">
        <authorList>
            <consortium name="US DOE Joint Genome Institute (JGI-PGF)"/>
            <person name="Lucas S."/>
            <person name="Copeland A."/>
            <person name="Lapidus A."/>
            <person name="Bruce D."/>
            <person name="Goodwin L."/>
            <person name="Pitluck S."/>
            <person name="Kyrpides N."/>
            <person name="Mavromatis K."/>
            <person name="Detter J.C."/>
            <person name="Han C."/>
            <person name="Land M."/>
            <person name="Hauser L."/>
            <person name="Markowitz V."/>
            <person name="Cheng J.-F."/>
            <person name="Hugenholtz P."/>
            <person name="Woyke T."/>
            <person name="Wu D."/>
            <person name="Pukall R."/>
            <person name="Wahrenburg C."/>
            <person name="Brambilla E."/>
            <person name="Klenk H.-P."/>
            <person name="Eisen J.A."/>
        </authorList>
    </citation>
    <scope>NUCLEOTIDE SEQUENCE [LARGE SCALE GENOMIC DNA]</scope>
    <source>
        <strain evidence="3">DSM 13965</strain>
    </source>
</reference>
<sequence length="821" mass="84391">MPGTTSGSSRIMEELAFAVPARNAVEAFARAIERSGYPPERLVPRRAEVVRPGRRLAWWWIRPPLMRVILAVRPVPPAEGAQPEQDPPAPGTPGPVQTPTMARVRHGRLEILPGSPDEPAILVPGPGVRLNVNGTDVDEAVAVTAADRVEAQVASGAGWAAGSATDSITHPHADSVTETVTGAGSNASVGAGAGAGAGSAAAPIEVRLAPDGLQASVRVPLVRLRVLKEAGPTRVLHLETATLQRPPAGLTVEAIMDALAEAGVTEGIDSEAVVQVATEGAPLPVTVARGRPPRDGRDGKLVAVVGAWGSASRKTAAEAGPWPATGVAGTEEDGAAGGMHEDGASAGAADPLAIAVPKADSVEPGGPTHPDPFGLSGPAGRAGQTEPSPRPVRDGRARSSGRAVLSIPEGSLVGYIVPPEPGQPGRGVDGRVLPARDGRPAQVRCGQGVVVVKGPGGRQELRALRQGRPVVQRVGRLAWYVDVVPLLVHDGDLTAATGSVRFDGDVIVTGSVSEGAAVVAGGRIQVFGGVDHGLLEAAGDVTVEGAVIQARVVAGARARFYGRLRGRLEPLQEVCRRVQAAMRLVEGAASFQNRDIARFGPGRLVRLLVEMKFRDVQEQARSVHRLLAAHRGPLDPPVEALRQPLAELAGTVGDGFDLPGLIAALGEAAAFLQWFETPAPATATVGYVHNGVVEATGAIRVGPAGTYHARLWAGERVSVQGPVVGGTVEAGRAVHVLEAGSTALPATVLAVGEGGIIRAGFAHENVWLRVGERQRRLAEPRADLRVGSGTNRSPNPVQGRAAKAYPDSPMANPVSGHGAAG</sequence>
<proteinExistence type="predicted"/>